<dbReference type="Gene3D" id="2.30.130.10">
    <property type="entry name" value="PUA domain"/>
    <property type="match status" value="1"/>
</dbReference>
<evidence type="ECO:0000259" key="8">
    <source>
        <dbReference type="Pfam" id="PF17785"/>
    </source>
</evidence>
<dbReference type="GO" id="GO:0008168">
    <property type="term" value="F:methyltransferase activity"/>
    <property type="evidence" value="ECO:0007669"/>
    <property type="project" value="UniProtKB-KW"/>
</dbReference>
<feature type="domain" description="S-adenosylmethionine-dependent methyltransferase" evidence="7">
    <location>
        <begin position="200"/>
        <end position="357"/>
    </location>
</feature>
<comment type="caution">
    <text evidence="9">The sequence shown here is derived from an EMBL/GenBank/DDBJ whole genome shotgun (WGS) entry which is preliminary data.</text>
</comment>
<sequence>MFTRVFLNKKEEEELKQGFPWVFDNEISHVKFDSEGTVKQTSLADSLVEDGSVVEVFANAGGFLGTGVINKKSKITVRMIGSEHADQIMADPQAFYTQKILSAFELRKLHYKESDSYRLIYGEADFIPGLIVERYVDVNKNVYLVVQFSTLSSEVFRKEIMHALRKIIKPYGVYEKSDAPGREKEGLSLRSCWDGEVRDEKITICENDVLIEVDLANGQKTGYFLDQKDNRRYVGSLCKGKRVLDTFTHTGAFGLNAVKGGAKEVISVDISPEAVELVNKNISLNKAEGKMKAVCADVFDLLKEYEKSGEKFDLIVLDPPAFTKTAKNIEKAYGGYKEINLRAMRLLNPNGILVTCSCSYFFDSEHFYGMVMKAAEDSKKRVQVLAKFGAGPDHPVLLGYPKSEYLKCAVCRVN</sequence>
<dbReference type="InterPro" id="IPR019614">
    <property type="entry name" value="SAM-dep_methyl-trfase"/>
</dbReference>
<dbReference type="GO" id="GO:0003723">
    <property type="term" value="F:RNA binding"/>
    <property type="evidence" value="ECO:0007669"/>
    <property type="project" value="InterPro"/>
</dbReference>
<dbReference type="PANTHER" id="PTHR42873">
    <property type="entry name" value="RIBOSOMAL RNA LARGE SUBUNIT METHYLTRANSFERASE"/>
    <property type="match status" value="1"/>
</dbReference>
<feature type="domain" description="RlmI-like PUA" evidence="8">
    <location>
        <begin position="5"/>
        <end position="80"/>
    </location>
</feature>
<evidence type="ECO:0000256" key="6">
    <source>
        <dbReference type="ARBA" id="ARBA00038091"/>
    </source>
</evidence>
<dbReference type="RefSeq" id="WP_184657489.1">
    <property type="nucleotide sequence ID" value="NZ_CP031518.1"/>
</dbReference>
<dbReference type="GO" id="GO:0005737">
    <property type="term" value="C:cytoplasm"/>
    <property type="evidence" value="ECO:0007669"/>
    <property type="project" value="UniProtKB-SubCell"/>
</dbReference>
<protein>
    <submittedName>
        <fullName evidence="9">23S rRNA (Cytosine1962-C5)-methyltransferase</fullName>
        <ecNumber evidence="9">2.1.1.191</ecNumber>
    </submittedName>
</protein>
<reference evidence="9 10" key="1">
    <citation type="submission" date="2020-08" db="EMBL/GenBank/DDBJ databases">
        <title>Genomic Encyclopedia of Type Strains, Phase IV (KMG-IV): sequencing the most valuable type-strain genomes for metagenomic binning, comparative biology and taxonomic classification.</title>
        <authorList>
            <person name="Goeker M."/>
        </authorList>
    </citation>
    <scope>NUCLEOTIDE SEQUENCE [LARGE SCALE GENOMIC DNA]</scope>
    <source>
        <strain evidence="9 10">DSM 103462</strain>
    </source>
</reference>
<dbReference type="Gene3D" id="3.40.50.150">
    <property type="entry name" value="Vaccinia Virus protein VP39"/>
    <property type="match status" value="1"/>
</dbReference>
<accession>A0A7W8LLF7</accession>
<evidence type="ECO:0000256" key="3">
    <source>
        <dbReference type="ARBA" id="ARBA00022603"/>
    </source>
</evidence>
<dbReference type="EC" id="2.1.1.191" evidence="9"/>
<keyword evidence="2" id="KW-0963">Cytoplasm</keyword>
<keyword evidence="5" id="KW-0949">S-adenosyl-L-methionine</keyword>
<dbReference type="CDD" id="cd02440">
    <property type="entry name" value="AdoMet_MTases"/>
    <property type="match status" value="1"/>
</dbReference>
<dbReference type="SUPFAM" id="SSF88697">
    <property type="entry name" value="PUA domain-like"/>
    <property type="match status" value="1"/>
</dbReference>
<evidence type="ECO:0000256" key="2">
    <source>
        <dbReference type="ARBA" id="ARBA00022490"/>
    </source>
</evidence>
<dbReference type="Pfam" id="PF10672">
    <property type="entry name" value="Methyltrans_SAM"/>
    <property type="match status" value="1"/>
</dbReference>
<name>A0A7W8LLF7_9SPIR</name>
<gene>
    <name evidence="9" type="ORF">HNP76_000664</name>
</gene>
<keyword evidence="4 9" id="KW-0808">Transferase</keyword>
<dbReference type="AlphaFoldDB" id="A0A7W8LLF7"/>
<dbReference type="InterPro" id="IPR029063">
    <property type="entry name" value="SAM-dependent_MTases_sf"/>
</dbReference>
<dbReference type="Pfam" id="PF17785">
    <property type="entry name" value="PUA_3"/>
    <property type="match status" value="1"/>
</dbReference>
<dbReference type="EMBL" id="JACHFQ010000002">
    <property type="protein sequence ID" value="MBB5225320.1"/>
    <property type="molecule type" value="Genomic_DNA"/>
</dbReference>
<dbReference type="InterPro" id="IPR015947">
    <property type="entry name" value="PUA-like_sf"/>
</dbReference>
<evidence type="ECO:0000313" key="9">
    <source>
        <dbReference type="EMBL" id="MBB5225320.1"/>
    </source>
</evidence>
<proteinExistence type="inferred from homology"/>
<comment type="subcellular location">
    <subcellularLocation>
        <location evidence="1">Cytoplasm</location>
    </subcellularLocation>
</comment>
<keyword evidence="10" id="KW-1185">Reference proteome</keyword>
<evidence type="ECO:0000313" key="10">
    <source>
        <dbReference type="Proteomes" id="UP000518887"/>
    </source>
</evidence>
<evidence type="ECO:0000256" key="5">
    <source>
        <dbReference type="ARBA" id="ARBA00022691"/>
    </source>
</evidence>
<dbReference type="GO" id="GO:0032259">
    <property type="term" value="P:methylation"/>
    <property type="evidence" value="ECO:0007669"/>
    <property type="project" value="UniProtKB-KW"/>
</dbReference>
<dbReference type="CDD" id="cd21153">
    <property type="entry name" value="PUA_RlmI"/>
    <property type="match status" value="1"/>
</dbReference>
<evidence type="ECO:0000259" key="7">
    <source>
        <dbReference type="Pfam" id="PF10672"/>
    </source>
</evidence>
<dbReference type="Proteomes" id="UP000518887">
    <property type="component" value="Unassembled WGS sequence"/>
</dbReference>
<evidence type="ECO:0000256" key="1">
    <source>
        <dbReference type="ARBA" id="ARBA00004496"/>
    </source>
</evidence>
<evidence type="ECO:0000256" key="4">
    <source>
        <dbReference type="ARBA" id="ARBA00022679"/>
    </source>
</evidence>
<dbReference type="InterPro" id="IPR036974">
    <property type="entry name" value="PUA_sf"/>
</dbReference>
<dbReference type="SUPFAM" id="SSF53335">
    <property type="entry name" value="S-adenosyl-L-methionine-dependent methyltransferases"/>
    <property type="match status" value="1"/>
</dbReference>
<keyword evidence="3 9" id="KW-0489">Methyltransferase</keyword>
<dbReference type="InterPro" id="IPR041532">
    <property type="entry name" value="RlmI-like_PUA"/>
</dbReference>
<organism evidence="9 10">
    <name type="scientific">Treponema ruminis</name>
    <dbReference type="NCBI Taxonomy" id="744515"/>
    <lineage>
        <taxon>Bacteria</taxon>
        <taxon>Pseudomonadati</taxon>
        <taxon>Spirochaetota</taxon>
        <taxon>Spirochaetia</taxon>
        <taxon>Spirochaetales</taxon>
        <taxon>Treponemataceae</taxon>
        <taxon>Treponema</taxon>
    </lineage>
</organism>
<comment type="similarity">
    <text evidence="6">Belongs to the methyltransferase superfamily. RlmI family.</text>
</comment>
<dbReference type="Gene3D" id="3.30.750.80">
    <property type="entry name" value="RNA methyltransferase domain (HRMD) like"/>
    <property type="match status" value="1"/>
</dbReference>
<dbReference type="PANTHER" id="PTHR42873:SF1">
    <property type="entry name" value="S-ADENOSYLMETHIONINE-DEPENDENT METHYLTRANSFERASE DOMAIN-CONTAINING PROTEIN"/>
    <property type="match status" value="1"/>
</dbReference>
<dbReference type="CDD" id="cd11572">
    <property type="entry name" value="RlmI_M_like"/>
    <property type="match status" value="1"/>
</dbReference>